<dbReference type="InterPro" id="IPR048055">
    <property type="entry name" value="Cyclin-Q_first_cyclin_box"/>
</dbReference>
<dbReference type="InterPro" id="IPR036915">
    <property type="entry name" value="Cyclin-like_sf"/>
</dbReference>
<dbReference type="Gene3D" id="1.10.472.10">
    <property type="entry name" value="Cyclin-like"/>
    <property type="match status" value="2"/>
</dbReference>
<dbReference type="InterPro" id="IPR048053">
    <property type="entry name" value="Cyclin-Q_second_cyclin_box"/>
</dbReference>
<evidence type="ECO:0000313" key="9">
    <source>
        <dbReference type="Proteomes" id="UP001591681"/>
    </source>
</evidence>
<comment type="similarity">
    <text evidence="1">Belongs to the cyclin family. Cyclin-like FAM58 subfamily.</text>
</comment>
<dbReference type="EMBL" id="JBHFQA010000001">
    <property type="protein sequence ID" value="KAL2104298.1"/>
    <property type="molecule type" value="Genomic_DNA"/>
</dbReference>
<dbReference type="SUPFAM" id="SSF47954">
    <property type="entry name" value="Cyclin-like"/>
    <property type="match status" value="2"/>
</dbReference>
<evidence type="ECO:0000256" key="5">
    <source>
        <dbReference type="ARBA" id="ARBA00057521"/>
    </source>
</evidence>
<dbReference type="InterPro" id="IPR013763">
    <property type="entry name" value="Cyclin-like_dom"/>
</dbReference>
<dbReference type="SMART" id="SM00385">
    <property type="entry name" value="CYCLIN"/>
    <property type="match status" value="2"/>
</dbReference>
<protein>
    <recommendedName>
        <fullName evidence="2">Cyclin-Q</fullName>
    </recommendedName>
    <alternativeName>
        <fullName evidence="4">Cyclin-related protein FAM58A</fullName>
    </alternativeName>
</protein>
<evidence type="ECO:0000259" key="7">
    <source>
        <dbReference type="SMART" id="SM00385"/>
    </source>
</evidence>
<dbReference type="PANTHER" id="PTHR10026">
    <property type="entry name" value="CYCLIN"/>
    <property type="match status" value="1"/>
</dbReference>
<dbReference type="InterPro" id="IPR043198">
    <property type="entry name" value="Cyclin/Ssn8"/>
</dbReference>
<reference evidence="8 9" key="1">
    <citation type="submission" date="2024-09" db="EMBL/GenBank/DDBJ databases">
        <title>A chromosome-level genome assembly of Gray's grenadier anchovy, Coilia grayii.</title>
        <authorList>
            <person name="Fu Z."/>
        </authorList>
    </citation>
    <scope>NUCLEOTIDE SEQUENCE [LARGE SCALE GENOMIC DNA]</scope>
    <source>
        <strain evidence="8">G4</strain>
        <tissue evidence="8">Muscle</tissue>
    </source>
</reference>
<name>A0ABD1L012_9TELE</name>
<evidence type="ECO:0000256" key="4">
    <source>
        <dbReference type="ARBA" id="ARBA00032419"/>
    </source>
</evidence>
<dbReference type="AlphaFoldDB" id="A0ABD1L012"/>
<dbReference type="FunFam" id="1.10.472.10:FF:000042">
    <property type="entry name" value="FAM58A isoform 1"/>
    <property type="match status" value="1"/>
</dbReference>
<evidence type="ECO:0000256" key="2">
    <source>
        <dbReference type="ARBA" id="ARBA00019501"/>
    </source>
</evidence>
<evidence type="ECO:0000256" key="6">
    <source>
        <dbReference type="RuleBase" id="RU000383"/>
    </source>
</evidence>
<evidence type="ECO:0000256" key="3">
    <source>
        <dbReference type="ARBA" id="ARBA00023127"/>
    </source>
</evidence>
<dbReference type="Proteomes" id="UP001591681">
    <property type="component" value="Unassembled WGS sequence"/>
</dbReference>
<dbReference type="Pfam" id="PF00134">
    <property type="entry name" value="Cyclin_N"/>
    <property type="match status" value="1"/>
</dbReference>
<comment type="function">
    <text evidence="5">May be an activating cyclin for the cyclin-associated kinase CDK10.</text>
</comment>
<feature type="domain" description="Cyclin-like" evidence="7">
    <location>
        <begin position="34"/>
        <end position="132"/>
    </location>
</feature>
<organism evidence="8 9">
    <name type="scientific">Coilia grayii</name>
    <name type="common">Gray's grenadier anchovy</name>
    <dbReference type="NCBI Taxonomy" id="363190"/>
    <lineage>
        <taxon>Eukaryota</taxon>
        <taxon>Metazoa</taxon>
        <taxon>Chordata</taxon>
        <taxon>Craniata</taxon>
        <taxon>Vertebrata</taxon>
        <taxon>Euteleostomi</taxon>
        <taxon>Actinopterygii</taxon>
        <taxon>Neopterygii</taxon>
        <taxon>Teleostei</taxon>
        <taxon>Clupei</taxon>
        <taxon>Clupeiformes</taxon>
        <taxon>Clupeoidei</taxon>
        <taxon>Engraulidae</taxon>
        <taxon>Coilinae</taxon>
        <taxon>Coilia</taxon>
    </lineage>
</organism>
<feature type="domain" description="Cyclin-like" evidence="7">
    <location>
        <begin position="152"/>
        <end position="238"/>
    </location>
</feature>
<comment type="caution">
    <text evidence="8">The sequence shown here is derived from an EMBL/GenBank/DDBJ whole genome shotgun (WGS) entry which is preliminary data.</text>
</comment>
<keyword evidence="9" id="KW-1185">Reference proteome</keyword>
<evidence type="ECO:0000313" key="8">
    <source>
        <dbReference type="EMBL" id="KAL2104298.1"/>
    </source>
</evidence>
<evidence type="ECO:0000256" key="1">
    <source>
        <dbReference type="ARBA" id="ARBA00010390"/>
    </source>
</evidence>
<dbReference type="FunFam" id="1.10.472.10:FF:000179">
    <property type="entry name" value="Cyclin Q"/>
    <property type="match status" value="1"/>
</dbReference>
<dbReference type="InterPro" id="IPR006671">
    <property type="entry name" value="Cyclin_N"/>
</dbReference>
<dbReference type="CDD" id="cd20534">
    <property type="entry name" value="CYCLIN_CCNM_CCNQ_rpt1"/>
    <property type="match status" value="1"/>
</dbReference>
<gene>
    <name evidence="8" type="ORF">ACEWY4_001166</name>
</gene>
<dbReference type="CDD" id="cd20535">
    <property type="entry name" value="CYCLIN_CCNM_CCNQ_rpt2"/>
    <property type="match status" value="1"/>
</dbReference>
<proteinExistence type="inferred from homology"/>
<keyword evidence="3 6" id="KW-0195">Cyclin</keyword>
<sequence>MMEVAGTSQERTRPADAAKSVVSQEVKTHFRVCRFIIETGVKLGMRSLPVATACALYHRFFRTASLEVYEPYLVAMSAIYLAGKVEEQHLRTRDIINVCHRFFHPGTEPMELDGKFWELRDSVVQCELLILRQLNFQVSFQHPHEYLLHYLVSVRNLVNRHAWSRTPIAETAWALLKDSYHGAVCVRHPPQHLALAVLYLAIQSYGVELPIGELEWWQALCDDISRGEIEDIMSDLLQLYDMEAKCM</sequence>
<accession>A0ABD1L012</accession>
<dbReference type="PIRSF" id="PIRSF028758">
    <property type="entry name" value="Cyclin, C/H/G types"/>
    <property type="match status" value="1"/>
</dbReference>